<feature type="transmembrane region" description="Helical" evidence="1">
    <location>
        <begin position="86"/>
        <end position="105"/>
    </location>
</feature>
<feature type="transmembrane region" description="Helical" evidence="1">
    <location>
        <begin position="126"/>
        <end position="151"/>
    </location>
</feature>
<name>A0A1U7CRJ3_9BACT</name>
<proteinExistence type="predicted"/>
<feature type="transmembrane region" description="Helical" evidence="1">
    <location>
        <begin position="171"/>
        <end position="190"/>
    </location>
</feature>
<protein>
    <submittedName>
        <fullName evidence="2">Uncharacterized protein</fullName>
    </submittedName>
</protein>
<dbReference type="KEGG" id="pbor:BSF38_03070"/>
<accession>A0A1U7CRJ3</accession>
<reference evidence="3" key="1">
    <citation type="submission" date="2016-12" db="EMBL/GenBank/DDBJ databases">
        <title>Comparative genomics of four Isosphaeraceae planctomycetes: a common pool of plasmids and glycoside hydrolase genes.</title>
        <authorList>
            <person name="Ivanova A."/>
        </authorList>
    </citation>
    <scope>NUCLEOTIDE SEQUENCE [LARGE SCALE GENOMIC DNA]</scope>
    <source>
        <strain evidence="3">PX4</strain>
    </source>
</reference>
<sequence>MPRLGGRLRVRWLMAGVAVVAMLCAVFRDGGSPGFVIALIASGVLLAACAYYSEVVAWRVTSRWMIGATAAVAVVLAAAPDDELQGDRFAAVIVGGSVLALAYATGSEAVTRVRGRGFEASELQKVCIFLGCVPLATTIIGASLFAFQEVFFLWHVDPMSRFRNLRDVTEGVILGTVAAVCVATFLRLMIQATLFRLMIGPRDPRQAIASSSEAVIENKPEEGGEA</sequence>
<dbReference type="Proteomes" id="UP000186309">
    <property type="component" value="Chromosome"/>
</dbReference>
<evidence type="ECO:0000313" key="3">
    <source>
        <dbReference type="Proteomes" id="UP000186309"/>
    </source>
</evidence>
<dbReference type="EMBL" id="CP019082">
    <property type="protein sequence ID" value="APW61552.1"/>
    <property type="molecule type" value="Genomic_DNA"/>
</dbReference>
<organism evidence="2 3">
    <name type="scientific">Paludisphaera borealis</name>
    <dbReference type="NCBI Taxonomy" id="1387353"/>
    <lineage>
        <taxon>Bacteria</taxon>
        <taxon>Pseudomonadati</taxon>
        <taxon>Planctomycetota</taxon>
        <taxon>Planctomycetia</taxon>
        <taxon>Isosphaerales</taxon>
        <taxon>Isosphaeraceae</taxon>
        <taxon>Paludisphaera</taxon>
    </lineage>
</organism>
<dbReference type="RefSeq" id="WP_145952148.1">
    <property type="nucleotide sequence ID" value="NZ_CP019082.1"/>
</dbReference>
<evidence type="ECO:0000313" key="2">
    <source>
        <dbReference type="EMBL" id="APW61552.1"/>
    </source>
</evidence>
<feature type="transmembrane region" description="Helical" evidence="1">
    <location>
        <begin position="34"/>
        <end position="52"/>
    </location>
</feature>
<evidence type="ECO:0000256" key="1">
    <source>
        <dbReference type="SAM" id="Phobius"/>
    </source>
</evidence>
<feature type="transmembrane region" description="Helical" evidence="1">
    <location>
        <begin position="64"/>
        <end position="80"/>
    </location>
</feature>
<keyword evidence="3" id="KW-1185">Reference proteome</keyword>
<keyword evidence="1" id="KW-0472">Membrane</keyword>
<dbReference type="STRING" id="1387353.BSF38_03070"/>
<gene>
    <name evidence="2" type="ORF">BSF38_03070</name>
</gene>
<feature type="transmembrane region" description="Helical" evidence="1">
    <location>
        <begin position="12"/>
        <end position="28"/>
    </location>
</feature>
<dbReference type="AlphaFoldDB" id="A0A1U7CRJ3"/>
<keyword evidence="1" id="KW-1133">Transmembrane helix</keyword>
<keyword evidence="1" id="KW-0812">Transmembrane</keyword>